<evidence type="ECO:0000313" key="3">
    <source>
        <dbReference type="Proteomes" id="UP000001887"/>
    </source>
</evidence>
<dbReference type="Proteomes" id="UP000001887">
    <property type="component" value="Chromosome"/>
</dbReference>
<dbReference type="eggNOG" id="ENOG5030JF9">
    <property type="taxonomic scope" value="Bacteria"/>
</dbReference>
<evidence type="ECO:0000313" key="2">
    <source>
        <dbReference type="EMBL" id="ADB17215.1"/>
    </source>
</evidence>
<keyword evidence="3" id="KW-1185">Reference proteome</keyword>
<protein>
    <recommendedName>
        <fullName evidence="1">DUF4935 domain-containing protein</fullName>
    </recommendedName>
</protein>
<gene>
    <name evidence="2" type="ordered locus">Psta_2546</name>
</gene>
<dbReference type="HOGENOM" id="CLU_731268_0_0_0"/>
<dbReference type="EMBL" id="CP001848">
    <property type="protein sequence ID" value="ADB17215.1"/>
    <property type="molecule type" value="Genomic_DNA"/>
</dbReference>
<dbReference type="Pfam" id="PF16289">
    <property type="entry name" value="PIN_12"/>
    <property type="match status" value="1"/>
</dbReference>
<reference evidence="2 3" key="1">
    <citation type="journal article" date="2009" name="Stand. Genomic Sci.">
        <title>Complete genome sequence of Pirellula staleyi type strain (ATCC 27377).</title>
        <authorList>
            <person name="Clum A."/>
            <person name="Tindall B.J."/>
            <person name="Sikorski J."/>
            <person name="Ivanova N."/>
            <person name="Mavrommatis K."/>
            <person name="Lucas S."/>
            <person name="Glavina del Rio T."/>
            <person name="Nolan M."/>
            <person name="Chen F."/>
            <person name="Tice H."/>
            <person name="Pitluck S."/>
            <person name="Cheng J.F."/>
            <person name="Chertkov O."/>
            <person name="Brettin T."/>
            <person name="Han C."/>
            <person name="Detter J.C."/>
            <person name="Kuske C."/>
            <person name="Bruce D."/>
            <person name="Goodwin L."/>
            <person name="Ovchinikova G."/>
            <person name="Pati A."/>
            <person name="Mikhailova N."/>
            <person name="Chen A."/>
            <person name="Palaniappan K."/>
            <person name="Land M."/>
            <person name="Hauser L."/>
            <person name="Chang Y.J."/>
            <person name="Jeffries C.D."/>
            <person name="Chain P."/>
            <person name="Rohde M."/>
            <person name="Goker M."/>
            <person name="Bristow J."/>
            <person name="Eisen J.A."/>
            <person name="Markowitz V."/>
            <person name="Hugenholtz P."/>
            <person name="Kyrpides N.C."/>
            <person name="Klenk H.P."/>
            <person name="Lapidus A."/>
        </authorList>
    </citation>
    <scope>NUCLEOTIDE SEQUENCE [LARGE SCALE GENOMIC DNA]</scope>
    <source>
        <strain evidence="3">ATCC 27377 / DSM 6068 / ICPB 4128</strain>
    </source>
</reference>
<dbReference type="InterPro" id="IPR032557">
    <property type="entry name" value="DUF4935"/>
</dbReference>
<dbReference type="KEGG" id="psl:Psta_2546"/>
<feature type="domain" description="DUF4935" evidence="1">
    <location>
        <begin position="51"/>
        <end position="215"/>
    </location>
</feature>
<evidence type="ECO:0000259" key="1">
    <source>
        <dbReference type="Pfam" id="PF16289"/>
    </source>
</evidence>
<name>D2R5N3_PIRSD</name>
<dbReference type="AlphaFoldDB" id="D2R5N3"/>
<organism evidence="2 3">
    <name type="scientific">Pirellula staleyi (strain ATCC 27377 / DSM 6068 / ICPB 4128)</name>
    <name type="common">Pirella staleyi</name>
    <dbReference type="NCBI Taxonomy" id="530564"/>
    <lineage>
        <taxon>Bacteria</taxon>
        <taxon>Pseudomonadati</taxon>
        <taxon>Planctomycetota</taxon>
        <taxon>Planctomycetia</taxon>
        <taxon>Pirellulales</taxon>
        <taxon>Pirellulaceae</taxon>
        <taxon>Pirellula</taxon>
    </lineage>
</organism>
<sequence length="378" mass="42490">MNFQPIRIVAVEQTVVQLPEDASIASVFLYPTRESFLVLNVGLSMAKFKHVFLDTCVWDAMKYDFDGKQFIALADLVEANDARVLLPKSTELEINRHLEDRANEAFAQIRKCSRDAPFARSLYSTDLLSGDEVLGQLRELARKAWAAAKKRVRSRSIGYSGIDLDCVMEQFRLNIPPFGKSKCQEFPDAITIQILKAYSNKFKLPIAVVSQDKGFLEACNKIARLITFDSLPGFCQSQIESENLVGVACSLLRENEFEKVLQLARTAVENVTFESDDDDFELTNQEITRLEITALNIVAIAKNSCVARIKIEGEVMHTVVPDVGLFGAVSSREVDHTIIEDFELFGDLKAEFDSSWTKIVKLAPIQLDDEFVTLFVQI</sequence>
<proteinExistence type="predicted"/>
<accession>D2R5N3</accession>